<dbReference type="EMBL" id="LR862129">
    <property type="protein sequence ID" value="CAD1817072.1"/>
    <property type="molecule type" value="Genomic_DNA"/>
</dbReference>
<dbReference type="SUPFAM" id="SSF56672">
    <property type="entry name" value="DNA/RNA polymerases"/>
    <property type="match status" value="1"/>
</dbReference>
<feature type="domain" description="Reverse transcriptase" evidence="1">
    <location>
        <begin position="488"/>
        <end position="685"/>
    </location>
</feature>
<dbReference type="PROSITE" id="PS50878">
    <property type="entry name" value="RT_POL"/>
    <property type="match status" value="1"/>
</dbReference>
<evidence type="ECO:0000259" key="1">
    <source>
        <dbReference type="PROSITE" id="PS50878"/>
    </source>
</evidence>
<proteinExistence type="predicted"/>
<dbReference type="GO" id="GO:0003824">
    <property type="term" value="F:catalytic activity"/>
    <property type="evidence" value="ECO:0007669"/>
    <property type="project" value="InterPro"/>
</dbReference>
<dbReference type="Gene3D" id="3.60.10.10">
    <property type="entry name" value="Endonuclease/exonuclease/phosphatase"/>
    <property type="match status" value="1"/>
</dbReference>
<accession>A0A6V7NES9</accession>
<sequence>MARNRMYRFLTWNVRGLNNSGKCTVVKNFLRLSKCAAVCLQETKLSSTSQSKFFSFCGFHLRDFRTLDAAGTRGGLLTAWNPFLFDLLDMWTGSFSLNVVLKCKANGTVFMLSNIYGPTWGVLRAEFFQGIRNISLQSQGRWALLGDFNVLLSLSNKNGTPSNPNEILAFRDLVNDLGLTDLPLLNKAFTWSNGRPNPALERLDRALISEDWHLNFPRSTLRALPRPRSDHTPLLLSAFTFVSSSSLFRFETFWLRYPIISDLISLAWTSSPSIEDPASRFSSKMQGVQKALRAWSSGLTSFIKTQTSLCLHWLNWLDIAEDGRALSILECKLRPLLKGRYEELCLQEEIKWRQRSKVQWIRAGDANTKFFHMRANGRRNKNFISRIMDGDAVLSTPGSISDHLSSFFRSHLGVEQTDLDLIIDLHFLYRDDNFDLSNLFSAFSMEEVKEAISSSAPEKSPGPDGFPMMFYLRFWATLKDDIMEVFNRFHSDSVDLKEINSSWVCPIPKKPDVVSARDLRPISLIHGLAKIISKVLAKRLQGFMARLINPHQTAFIKGRNILDSFFTAHILVHHLQSSKSQAAIFKIDFERAFDHINWNFLLAILRARGFDHLWISWISNLLHSSSTAVMFNGIPGTSFSCKRGLRQGDPLSPLLFILCVDALFRMLQLAVNSHLLPTIGIDRQQ</sequence>
<reference evidence="2" key="1">
    <citation type="submission" date="2020-07" db="EMBL/GenBank/DDBJ databases">
        <authorList>
            <person name="Lin J."/>
        </authorList>
    </citation>
    <scope>NUCLEOTIDE SEQUENCE</scope>
</reference>
<dbReference type="PANTHER" id="PTHR19446">
    <property type="entry name" value="REVERSE TRANSCRIPTASES"/>
    <property type="match status" value="1"/>
</dbReference>
<gene>
    <name evidence="2" type="ORF">CB5_LOCUS283</name>
</gene>
<dbReference type="InterPro" id="IPR000477">
    <property type="entry name" value="RT_dom"/>
</dbReference>
<name>A0A6V7NES9_ANACO</name>
<dbReference type="Pfam" id="PF03372">
    <property type="entry name" value="Exo_endo_phos"/>
    <property type="match status" value="1"/>
</dbReference>
<dbReference type="InterPro" id="IPR043502">
    <property type="entry name" value="DNA/RNA_pol_sf"/>
</dbReference>
<protein>
    <recommendedName>
        <fullName evidence="1">Reverse transcriptase domain-containing protein</fullName>
    </recommendedName>
</protein>
<dbReference type="InterPro" id="IPR005135">
    <property type="entry name" value="Endo/exonuclease/phosphatase"/>
</dbReference>
<dbReference type="CDD" id="cd01650">
    <property type="entry name" value="RT_nLTR_like"/>
    <property type="match status" value="1"/>
</dbReference>
<dbReference type="AlphaFoldDB" id="A0A6V7NES9"/>
<dbReference type="SUPFAM" id="SSF56219">
    <property type="entry name" value="DNase I-like"/>
    <property type="match status" value="1"/>
</dbReference>
<dbReference type="InterPro" id="IPR036691">
    <property type="entry name" value="Endo/exonu/phosph_ase_sf"/>
</dbReference>
<dbReference type="Pfam" id="PF00078">
    <property type="entry name" value="RVT_1"/>
    <property type="match status" value="1"/>
</dbReference>
<evidence type="ECO:0000313" key="2">
    <source>
        <dbReference type="EMBL" id="CAD1817072.1"/>
    </source>
</evidence>
<organism evidence="2">
    <name type="scientific">Ananas comosus var. bracteatus</name>
    <name type="common">red pineapple</name>
    <dbReference type="NCBI Taxonomy" id="296719"/>
    <lineage>
        <taxon>Eukaryota</taxon>
        <taxon>Viridiplantae</taxon>
        <taxon>Streptophyta</taxon>
        <taxon>Embryophyta</taxon>
        <taxon>Tracheophyta</taxon>
        <taxon>Spermatophyta</taxon>
        <taxon>Magnoliopsida</taxon>
        <taxon>Liliopsida</taxon>
        <taxon>Poales</taxon>
        <taxon>Bromeliaceae</taxon>
        <taxon>Bromelioideae</taxon>
        <taxon>Ananas</taxon>
    </lineage>
</organism>